<proteinExistence type="predicted"/>
<dbReference type="Pfam" id="PF00656">
    <property type="entry name" value="Peptidase_C14"/>
    <property type="match status" value="1"/>
</dbReference>
<name>A0ABT5CDK4_9BACT</name>
<evidence type="ECO:0000313" key="2">
    <source>
        <dbReference type="EMBL" id="MDC0683890.1"/>
    </source>
</evidence>
<dbReference type="Proteomes" id="UP001217485">
    <property type="component" value="Unassembled WGS sequence"/>
</dbReference>
<dbReference type="Gene3D" id="3.40.50.1460">
    <property type="match status" value="1"/>
</dbReference>
<dbReference type="EMBL" id="JAQNDK010000005">
    <property type="protein sequence ID" value="MDC0683890.1"/>
    <property type="molecule type" value="Genomic_DNA"/>
</dbReference>
<organism evidence="2 3">
    <name type="scientific">Sorangium atrum</name>
    <dbReference type="NCBI Taxonomy" id="2995308"/>
    <lineage>
        <taxon>Bacteria</taxon>
        <taxon>Pseudomonadati</taxon>
        <taxon>Myxococcota</taxon>
        <taxon>Polyangia</taxon>
        <taxon>Polyangiales</taxon>
        <taxon>Polyangiaceae</taxon>
        <taxon>Sorangium</taxon>
    </lineage>
</organism>
<protein>
    <submittedName>
        <fullName evidence="2">Caspase family protein</fullName>
    </submittedName>
</protein>
<dbReference type="RefSeq" id="WP_272102040.1">
    <property type="nucleotide sequence ID" value="NZ_JAQNDK010000005.1"/>
</dbReference>
<evidence type="ECO:0000313" key="3">
    <source>
        <dbReference type="Proteomes" id="UP001217485"/>
    </source>
</evidence>
<feature type="domain" description="Peptidase C14 caspase" evidence="1">
    <location>
        <begin position="198"/>
        <end position="334"/>
    </location>
</feature>
<evidence type="ECO:0000259" key="1">
    <source>
        <dbReference type="Pfam" id="PF00656"/>
    </source>
</evidence>
<gene>
    <name evidence="2" type="ORF">POL72_39565</name>
</gene>
<accession>A0ABT5CDK4</accession>
<reference evidence="2 3" key="1">
    <citation type="submission" date="2023-01" db="EMBL/GenBank/DDBJ databases">
        <title>Minimal conservation of predation-associated metabolite biosynthetic gene clusters underscores biosynthetic potential of Myxococcota including descriptions for ten novel species: Archangium lansinium sp. nov., Myxococcus landrumus sp. nov., Nannocystis bai.</title>
        <authorList>
            <person name="Ahearne A."/>
            <person name="Stevens C."/>
            <person name="Dowd S."/>
        </authorList>
    </citation>
    <scope>NUCLEOTIDE SEQUENCE [LARGE SCALE GENOMIC DNA]</scope>
    <source>
        <strain evidence="2 3">WIWO2</strain>
    </source>
</reference>
<keyword evidence="3" id="KW-1185">Reference proteome</keyword>
<sequence length="570" mass="62142">MIEKDTAVHPGLPDAVKPALAAAREVVSRLRGGALLVGVEDYKAHDATGGKDLLAGRNDVLAYWKVCRRLGFTHIRVLTSPALTEDEIVRAELELVPELSPGETEDQVKARVRRWLANEEATARAEIRGETADEVADAVARWLESVRQEPDALSVVLREATSSELKEGARWLARGLIIRLKLSWGDFQVDEAWMTLPGIMTYSGHGAQVEGDLALCPTDTGPGLENAVPFTDLRGIFDEDDGAAFGKRSTDNLTVILDCCFAAASDPTGKAERAATLTQAGSASANAPRANKEIGSRVFCASSRDEPSYQAMLGGHWHGAFTWAITVALEQWKIKEDGQFRRSTMSHTELLFRSRMLLQALSFRQHPILVDELGSLPVFHHGPPDGAATSARPDAARTGGQLDPSVKLANSYVEYVMKDKITKAVLAKVLVTNTSVQDNWTPNAEHWNITGARLDSTAYTGGIEVTRTEKLWANGPSFPMSDVSFRCAVYPAWSLPSVRTATFHVFRSQGGWVCGFRIDVTKLNGTWSGRISWAKPPTDSNMVFKVVGDTLPMHFQDSSLSVWSTSVSGP</sequence>
<dbReference type="InterPro" id="IPR011600">
    <property type="entry name" value="Pept_C14_caspase"/>
</dbReference>
<comment type="caution">
    <text evidence="2">The sequence shown here is derived from an EMBL/GenBank/DDBJ whole genome shotgun (WGS) entry which is preliminary data.</text>
</comment>